<feature type="transmembrane region" description="Helical" evidence="10">
    <location>
        <begin position="41"/>
        <end position="64"/>
    </location>
</feature>
<dbReference type="GO" id="GO:1903711">
    <property type="term" value="P:spermidine transmembrane transport"/>
    <property type="evidence" value="ECO:0007669"/>
    <property type="project" value="TreeGrafter"/>
</dbReference>
<name>E5Y8A2_BILW3</name>
<protein>
    <recommendedName>
        <fullName evidence="3">Spermidine export protein MdtJ</fullName>
    </recommendedName>
</protein>
<keyword evidence="5" id="KW-0997">Cell inner membrane</keyword>
<dbReference type="Pfam" id="PF00893">
    <property type="entry name" value="Multi_Drug_Res"/>
    <property type="match status" value="1"/>
</dbReference>
<evidence type="ECO:0000256" key="2">
    <source>
        <dbReference type="ARBA" id="ARBA00011358"/>
    </source>
</evidence>
<keyword evidence="8 10" id="KW-0472">Membrane</keyword>
<evidence type="ECO:0000256" key="4">
    <source>
        <dbReference type="ARBA" id="ARBA00022475"/>
    </source>
</evidence>
<dbReference type="eggNOG" id="COG2076">
    <property type="taxonomic scope" value="Bacteria"/>
</dbReference>
<dbReference type="STRING" id="563192.HMPREF0179_02420"/>
<dbReference type="AlphaFoldDB" id="E5Y8A2"/>
<dbReference type="PANTHER" id="PTHR30561">
    <property type="entry name" value="SMR FAMILY PROTON-DEPENDENT DRUG EFFLUX TRANSPORTER SUGE"/>
    <property type="match status" value="1"/>
</dbReference>
<dbReference type="InterPro" id="IPR045324">
    <property type="entry name" value="Small_multidrug_res"/>
</dbReference>
<keyword evidence="7 10" id="KW-1133">Transmembrane helix</keyword>
<dbReference type="GeneID" id="78085552"/>
<evidence type="ECO:0000256" key="7">
    <source>
        <dbReference type="ARBA" id="ARBA00022989"/>
    </source>
</evidence>
<comment type="caution">
    <text evidence="11">The sequence shown here is derived from an EMBL/GenBank/DDBJ whole genome shotgun (WGS) entry which is preliminary data.</text>
</comment>
<keyword evidence="4" id="KW-1003">Cell membrane</keyword>
<evidence type="ECO:0000256" key="5">
    <source>
        <dbReference type="ARBA" id="ARBA00022519"/>
    </source>
</evidence>
<dbReference type="InterPro" id="IPR037185">
    <property type="entry name" value="EmrE-like"/>
</dbReference>
<dbReference type="Proteomes" id="UP000006034">
    <property type="component" value="Unassembled WGS sequence"/>
</dbReference>
<feature type="transmembrane region" description="Helical" evidence="10">
    <location>
        <begin position="70"/>
        <end position="89"/>
    </location>
</feature>
<dbReference type="OrthoDB" id="9808638at2"/>
<reference evidence="11 12" key="1">
    <citation type="submission" date="2010-10" db="EMBL/GenBank/DDBJ databases">
        <authorList>
            <consortium name="The Broad Institute Genome Sequencing Platform"/>
            <person name="Ward D."/>
            <person name="Earl A."/>
            <person name="Feldgarden M."/>
            <person name="Young S.K."/>
            <person name="Gargeya S."/>
            <person name="Zeng Q."/>
            <person name="Alvarado L."/>
            <person name="Berlin A."/>
            <person name="Bochicchio J."/>
            <person name="Chapman S.B."/>
            <person name="Chen Z."/>
            <person name="Freedman E."/>
            <person name="Gellesch M."/>
            <person name="Goldberg J."/>
            <person name="Griggs A."/>
            <person name="Gujja S."/>
            <person name="Heilman E."/>
            <person name="Heiman D."/>
            <person name="Howarth C."/>
            <person name="Mehta T."/>
            <person name="Neiman D."/>
            <person name="Pearson M."/>
            <person name="Roberts A."/>
            <person name="Saif S."/>
            <person name="Shea T."/>
            <person name="Shenoy N."/>
            <person name="Sisk P."/>
            <person name="Stolte C."/>
            <person name="Sykes S."/>
            <person name="White J."/>
            <person name="Yandava C."/>
            <person name="Allen-Vercoe E."/>
            <person name="Sibley C."/>
            <person name="Ambrose C.E."/>
            <person name="Strauss J."/>
            <person name="Daigneault M."/>
            <person name="Haas B."/>
            <person name="Nusbaum C."/>
            <person name="Birren B."/>
        </authorList>
    </citation>
    <scope>NUCLEOTIDE SEQUENCE [LARGE SCALE GENOMIC DNA]</scope>
    <source>
        <strain evidence="11 12">3_1_6</strain>
    </source>
</reference>
<gene>
    <name evidence="11" type="ORF">HMPREF0179_02420</name>
</gene>
<reference evidence="11 12" key="2">
    <citation type="submission" date="2013-04" db="EMBL/GenBank/DDBJ databases">
        <title>The Genome Sequence of Bilophila wadsworthia 3_1_6.</title>
        <authorList>
            <consortium name="The Broad Institute Genomics Platform"/>
            <person name="Earl A."/>
            <person name="Ward D."/>
            <person name="Feldgarden M."/>
            <person name="Gevers D."/>
            <person name="Sibley C."/>
            <person name="Strauss J."/>
            <person name="Allen-Vercoe E."/>
            <person name="Walker B."/>
            <person name="Young S."/>
            <person name="Zeng Q."/>
            <person name="Gargeya S."/>
            <person name="Fitzgerald M."/>
            <person name="Haas B."/>
            <person name="Abouelleil A."/>
            <person name="Allen A.W."/>
            <person name="Alvarado L."/>
            <person name="Arachchi H.M."/>
            <person name="Berlin A.M."/>
            <person name="Chapman S.B."/>
            <person name="Gainer-Dewar J."/>
            <person name="Goldberg J."/>
            <person name="Griggs A."/>
            <person name="Gujja S."/>
            <person name="Hansen M."/>
            <person name="Howarth C."/>
            <person name="Imamovic A."/>
            <person name="Ireland A."/>
            <person name="Larimer J."/>
            <person name="McCowan C."/>
            <person name="Murphy C."/>
            <person name="Pearson M."/>
            <person name="Poon T.W."/>
            <person name="Priest M."/>
            <person name="Roberts A."/>
            <person name="Saif S."/>
            <person name="Shea T."/>
            <person name="Sisk P."/>
            <person name="Sykes S."/>
            <person name="Wortman J."/>
            <person name="Nusbaum C."/>
            <person name="Birren B."/>
        </authorList>
    </citation>
    <scope>NUCLEOTIDE SEQUENCE [LARGE SCALE GENOMIC DNA]</scope>
    <source>
        <strain evidence="11 12">3_1_6</strain>
    </source>
</reference>
<proteinExistence type="inferred from homology"/>
<dbReference type="GO" id="GO:0015297">
    <property type="term" value="F:antiporter activity"/>
    <property type="evidence" value="ECO:0007669"/>
    <property type="project" value="TreeGrafter"/>
</dbReference>
<comment type="similarity">
    <text evidence="9">Belongs to the drug/metabolite transporter (DMT) superfamily. Small multidrug resistance (SMR) (TC 2.A.7.1) family.</text>
</comment>
<evidence type="ECO:0000256" key="1">
    <source>
        <dbReference type="ARBA" id="ARBA00004429"/>
    </source>
</evidence>
<dbReference type="PANTHER" id="PTHR30561:SF2">
    <property type="entry name" value="SPERMIDINE EXPORT PROTEIN MDTJ"/>
    <property type="match status" value="1"/>
</dbReference>
<dbReference type="GO" id="GO:0015199">
    <property type="term" value="F:amino-acid betaine transmembrane transporter activity"/>
    <property type="evidence" value="ECO:0007669"/>
    <property type="project" value="TreeGrafter"/>
</dbReference>
<accession>E5Y8A2</accession>
<sequence>MSSVSHVKHWFFLFCAIVFEVGGTSVMKMSQHEGWLLGPNAGLMAMFALIGLSYYCLALAATGLPIGVAYAFWEGLGLTMITLVSVFLLGEAMNMQRFFALLAVLGGALLIHHGTSEGGPAQRPAKAGVAS</sequence>
<dbReference type="EMBL" id="ADCP02000001">
    <property type="protein sequence ID" value="EFV43779.1"/>
    <property type="molecule type" value="Genomic_DNA"/>
</dbReference>
<dbReference type="RefSeq" id="WP_005028266.1">
    <property type="nucleotide sequence ID" value="NZ_KE150238.1"/>
</dbReference>
<evidence type="ECO:0000256" key="6">
    <source>
        <dbReference type="ARBA" id="ARBA00022692"/>
    </source>
</evidence>
<evidence type="ECO:0000256" key="8">
    <source>
        <dbReference type="ARBA" id="ARBA00023136"/>
    </source>
</evidence>
<evidence type="ECO:0000256" key="10">
    <source>
        <dbReference type="SAM" id="Phobius"/>
    </source>
</evidence>
<feature type="transmembrane region" description="Helical" evidence="10">
    <location>
        <begin position="6"/>
        <end position="29"/>
    </location>
</feature>
<evidence type="ECO:0000256" key="3">
    <source>
        <dbReference type="ARBA" id="ARBA00021112"/>
    </source>
</evidence>
<dbReference type="HOGENOM" id="CLU_133067_0_0_7"/>
<dbReference type="InterPro" id="IPR000390">
    <property type="entry name" value="Small_drug/metabolite_transptr"/>
</dbReference>
<dbReference type="GO" id="GO:0005886">
    <property type="term" value="C:plasma membrane"/>
    <property type="evidence" value="ECO:0007669"/>
    <property type="project" value="UniProtKB-SubCell"/>
</dbReference>
<evidence type="ECO:0000256" key="9">
    <source>
        <dbReference type="RuleBase" id="RU003942"/>
    </source>
</evidence>
<keyword evidence="12" id="KW-1185">Reference proteome</keyword>
<dbReference type="GO" id="GO:0031460">
    <property type="term" value="P:glycine betaine transport"/>
    <property type="evidence" value="ECO:0007669"/>
    <property type="project" value="TreeGrafter"/>
</dbReference>
<keyword evidence="6 9" id="KW-0812">Transmembrane</keyword>
<comment type="subunit">
    <text evidence="2">Forms a complex with MdtI.</text>
</comment>
<evidence type="ECO:0000313" key="11">
    <source>
        <dbReference type="EMBL" id="EFV43779.1"/>
    </source>
</evidence>
<evidence type="ECO:0000313" key="12">
    <source>
        <dbReference type="Proteomes" id="UP000006034"/>
    </source>
</evidence>
<dbReference type="SUPFAM" id="SSF103481">
    <property type="entry name" value="Multidrug resistance efflux transporter EmrE"/>
    <property type="match status" value="1"/>
</dbReference>
<organism evidence="11 12">
    <name type="scientific">Bilophila wadsworthia (strain 3_1_6)</name>
    <dbReference type="NCBI Taxonomy" id="563192"/>
    <lineage>
        <taxon>Bacteria</taxon>
        <taxon>Pseudomonadati</taxon>
        <taxon>Thermodesulfobacteriota</taxon>
        <taxon>Desulfovibrionia</taxon>
        <taxon>Desulfovibrionales</taxon>
        <taxon>Desulfovibrionaceae</taxon>
        <taxon>Bilophila</taxon>
    </lineage>
</organism>
<dbReference type="GO" id="GO:0015220">
    <property type="term" value="F:choline transmembrane transporter activity"/>
    <property type="evidence" value="ECO:0007669"/>
    <property type="project" value="TreeGrafter"/>
</dbReference>
<dbReference type="Gene3D" id="1.10.3730.20">
    <property type="match status" value="1"/>
</dbReference>
<comment type="subcellular location">
    <subcellularLocation>
        <location evidence="1">Cell inner membrane</location>
        <topology evidence="1">Multi-pass membrane protein</topology>
    </subcellularLocation>
    <subcellularLocation>
        <location evidence="9">Cell membrane</location>
        <topology evidence="9">Multi-pass membrane protein</topology>
    </subcellularLocation>
</comment>